<evidence type="ECO:0000313" key="6">
    <source>
        <dbReference type="EMBL" id="CAL4767881.1"/>
    </source>
</evidence>
<dbReference type="PROSITE" id="PS50297">
    <property type="entry name" value="ANK_REP_REGION"/>
    <property type="match status" value="1"/>
</dbReference>
<dbReference type="InterPro" id="IPR016181">
    <property type="entry name" value="Acyl_CoA_acyltransferase"/>
</dbReference>
<evidence type="ECO:0000313" key="7">
    <source>
        <dbReference type="Proteomes" id="UP001152797"/>
    </source>
</evidence>
<evidence type="ECO:0000256" key="2">
    <source>
        <dbReference type="ARBA" id="ARBA00023043"/>
    </source>
</evidence>
<accession>A0A9P1FKI0</accession>
<feature type="domain" description="N-acetyltransferase" evidence="4">
    <location>
        <begin position="199"/>
        <end position="348"/>
    </location>
</feature>
<dbReference type="PROSITE" id="PS51186">
    <property type="entry name" value="GNAT"/>
    <property type="match status" value="1"/>
</dbReference>
<dbReference type="GO" id="GO:0016747">
    <property type="term" value="F:acyltransferase activity, transferring groups other than amino-acyl groups"/>
    <property type="evidence" value="ECO:0007669"/>
    <property type="project" value="InterPro"/>
</dbReference>
<dbReference type="GO" id="GO:0004842">
    <property type="term" value="F:ubiquitin-protein transferase activity"/>
    <property type="evidence" value="ECO:0007669"/>
    <property type="project" value="TreeGrafter"/>
</dbReference>
<feature type="repeat" description="ANK" evidence="3">
    <location>
        <begin position="15"/>
        <end position="47"/>
    </location>
</feature>
<keyword evidence="2 3" id="KW-0040">ANK repeat</keyword>
<dbReference type="PROSITE" id="PS50088">
    <property type="entry name" value="ANK_REPEAT"/>
    <property type="match status" value="2"/>
</dbReference>
<evidence type="ECO:0000259" key="4">
    <source>
        <dbReference type="PROSITE" id="PS51186"/>
    </source>
</evidence>
<dbReference type="Proteomes" id="UP001152797">
    <property type="component" value="Unassembled WGS sequence"/>
</dbReference>
<dbReference type="Gene3D" id="3.40.630.30">
    <property type="match status" value="1"/>
</dbReference>
<gene>
    <name evidence="5" type="ORF">C1SCF055_LOCUS8434</name>
</gene>
<reference evidence="5" key="1">
    <citation type="submission" date="2022-10" db="EMBL/GenBank/DDBJ databases">
        <authorList>
            <person name="Chen Y."/>
            <person name="Dougan E. K."/>
            <person name="Chan C."/>
            <person name="Rhodes N."/>
            <person name="Thang M."/>
        </authorList>
    </citation>
    <scope>NUCLEOTIDE SEQUENCE</scope>
</reference>
<dbReference type="EMBL" id="CAMXCT030000567">
    <property type="protein sequence ID" value="CAL4767881.1"/>
    <property type="molecule type" value="Genomic_DNA"/>
</dbReference>
<dbReference type="SUPFAM" id="SSF48403">
    <property type="entry name" value="Ankyrin repeat"/>
    <property type="match status" value="1"/>
</dbReference>
<keyword evidence="1" id="KW-0677">Repeat</keyword>
<evidence type="ECO:0000256" key="1">
    <source>
        <dbReference type="ARBA" id="ARBA00022737"/>
    </source>
</evidence>
<feature type="repeat" description="ANK" evidence="3">
    <location>
        <begin position="48"/>
        <end position="80"/>
    </location>
</feature>
<dbReference type="SMART" id="SM00248">
    <property type="entry name" value="ANK"/>
    <property type="match status" value="2"/>
</dbReference>
<dbReference type="EMBL" id="CAMXCT020000567">
    <property type="protein sequence ID" value="CAL1133944.1"/>
    <property type="molecule type" value="Genomic_DNA"/>
</dbReference>
<dbReference type="Gene3D" id="1.25.40.20">
    <property type="entry name" value="Ankyrin repeat-containing domain"/>
    <property type="match status" value="1"/>
</dbReference>
<dbReference type="PANTHER" id="PTHR24171">
    <property type="entry name" value="ANKYRIN REPEAT DOMAIN-CONTAINING PROTEIN 39-RELATED"/>
    <property type="match status" value="1"/>
</dbReference>
<dbReference type="InterPro" id="IPR000182">
    <property type="entry name" value="GNAT_dom"/>
</dbReference>
<dbReference type="Pfam" id="PF00583">
    <property type="entry name" value="Acetyltransf_1"/>
    <property type="match status" value="1"/>
</dbReference>
<proteinExistence type="predicted"/>
<evidence type="ECO:0000256" key="3">
    <source>
        <dbReference type="PROSITE-ProRule" id="PRU00023"/>
    </source>
</evidence>
<dbReference type="SUPFAM" id="SSF55729">
    <property type="entry name" value="Acyl-CoA N-acyltransferases (Nat)"/>
    <property type="match status" value="1"/>
</dbReference>
<comment type="caution">
    <text evidence="5">The sequence shown here is derived from an EMBL/GenBank/DDBJ whole genome shotgun (WGS) entry which is preliminary data.</text>
</comment>
<name>A0A9P1FKI0_9DINO</name>
<dbReference type="Pfam" id="PF12796">
    <property type="entry name" value="Ank_2"/>
    <property type="match status" value="1"/>
</dbReference>
<dbReference type="OrthoDB" id="10057496at2759"/>
<evidence type="ECO:0000313" key="5">
    <source>
        <dbReference type="EMBL" id="CAI3980569.1"/>
    </source>
</evidence>
<reference evidence="6 7" key="2">
    <citation type="submission" date="2024-05" db="EMBL/GenBank/DDBJ databases">
        <authorList>
            <person name="Chen Y."/>
            <person name="Shah S."/>
            <person name="Dougan E. K."/>
            <person name="Thang M."/>
            <person name="Chan C."/>
        </authorList>
    </citation>
    <scope>NUCLEOTIDE SEQUENCE [LARGE SCALE GENOMIC DNA]</scope>
</reference>
<dbReference type="InterPro" id="IPR002110">
    <property type="entry name" value="Ankyrin_rpt"/>
</dbReference>
<protein>
    <submittedName>
        <fullName evidence="6">N-acetyltransferase domain-containing protein</fullName>
    </submittedName>
</protein>
<sequence>MLVERGIDINHGDELDQTALFYAARQGHATTIRYLISKGADPNVVDKNGDTAMFFAVLNKRIAAVKALLEGGALLEVVNNWHHTCISAAPAEVLPVLQEECKKRRNYDESGPGPKRRRTPVEQLRAWADEWPIKERVVGKEIHFCPEDVVAVKSTGLQSTGNTGEYVVLRKCPAESAARLRVSEKHFVADHALMMNKEPWFRHLKPEDWCQHLGVITDAGNAVEGIKDVVTGNNRSQFTLPLVQTGTGCIAGYVHAAYSSEEQELSIAHVKVDEEHMGQSLGGMLIDAAEQHSESIGWKCRHTSLSVLKANDRALKCYKKAGFRFVSGIAASWGKKKLRVWSEWQKLRKVHKSALK</sequence>
<keyword evidence="7" id="KW-1185">Reference proteome</keyword>
<organism evidence="5">
    <name type="scientific">Cladocopium goreaui</name>
    <dbReference type="NCBI Taxonomy" id="2562237"/>
    <lineage>
        <taxon>Eukaryota</taxon>
        <taxon>Sar</taxon>
        <taxon>Alveolata</taxon>
        <taxon>Dinophyceae</taxon>
        <taxon>Suessiales</taxon>
        <taxon>Symbiodiniaceae</taxon>
        <taxon>Cladocopium</taxon>
    </lineage>
</organism>
<dbReference type="AlphaFoldDB" id="A0A9P1FKI0"/>
<dbReference type="PANTHER" id="PTHR24171:SF8">
    <property type="entry name" value="BRCA1-ASSOCIATED RING DOMAIN PROTEIN 1"/>
    <property type="match status" value="1"/>
</dbReference>
<dbReference type="GO" id="GO:0085020">
    <property type="term" value="P:protein K6-linked ubiquitination"/>
    <property type="evidence" value="ECO:0007669"/>
    <property type="project" value="TreeGrafter"/>
</dbReference>
<dbReference type="InterPro" id="IPR036770">
    <property type="entry name" value="Ankyrin_rpt-contain_sf"/>
</dbReference>
<dbReference type="EMBL" id="CAMXCT010000567">
    <property type="protein sequence ID" value="CAI3980569.1"/>
    <property type="molecule type" value="Genomic_DNA"/>
</dbReference>